<proteinExistence type="predicted"/>
<keyword evidence="2" id="KW-1185">Reference proteome</keyword>
<dbReference type="Proteomes" id="UP001162483">
    <property type="component" value="Unassembled WGS sequence"/>
</dbReference>
<gene>
    <name evidence="1" type="ORF">SPARVUS_LOCUS314848</name>
</gene>
<sequence>MSCQSARGLMYARIGSLIEKPMKGHYWLLSLTQFMQMTY</sequence>
<evidence type="ECO:0000313" key="1">
    <source>
        <dbReference type="EMBL" id="CAI9533009.1"/>
    </source>
</evidence>
<protein>
    <submittedName>
        <fullName evidence="1">Uncharacterized protein</fullName>
    </submittedName>
</protein>
<dbReference type="EMBL" id="CATNWA010000100">
    <property type="protein sequence ID" value="CAI9533009.1"/>
    <property type="molecule type" value="Genomic_DNA"/>
</dbReference>
<name>A0ABN9AC55_9NEOB</name>
<organism evidence="1 2">
    <name type="scientific">Staurois parvus</name>
    <dbReference type="NCBI Taxonomy" id="386267"/>
    <lineage>
        <taxon>Eukaryota</taxon>
        <taxon>Metazoa</taxon>
        <taxon>Chordata</taxon>
        <taxon>Craniata</taxon>
        <taxon>Vertebrata</taxon>
        <taxon>Euteleostomi</taxon>
        <taxon>Amphibia</taxon>
        <taxon>Batrachia</taxon>
        <taxon>Anura</taxon>
        <taxon>Neobatrachia</taxon>
        <taxon>Ranoidea</taxon>
        <taxon>Ranidae</taxon>
        <taxon>Staurois</taxon>
    </lineage>
</organism>
<evidence type="ECO:0000313" key="2">
    <source>
        <dbReference type="Proteomes" id="UP001162483"/>
    </source>
</evidence>
<accession>A0ABN9AC55</accession>
<reference evidence="1" key="1">
    <citation type="submission" date="2023-05" db="EMBL/GenBank/DDBJ databases">
        <authorList>
            <person name="Stuckert A."/>
        </authorList>
    </citation>
    <scope>NUCLEOTIDE SEQUENCE</scope>
</reference>
<comment type="caution">
    <text evidence="1">The sequence shown here is derived from an EMBL/GenBank/DDBJ whole genome shotgun (WGS) entry which is preliminary data.</text>
</comment>